<dbReference type="Pfam" id="PF05239">
    <property type="entry name" value="PRC"/>
    <property type="match status" value="1"/>
</dbReference>
<feature type="domain" description="PRC-barrel" evidence="2">
    <location>
        <begin position="39"/>
        <end position="96"/>
    </location>
</feature>
<reference evidence="4" key="1">
    <citation type="journal article" date="2019" name="Int. J. Syst. Evol. Microbiol.">
        <title>The Global Catalogue of Microorganisms (GCM) 10K type strain sequencing project: providing services to taxonomists for standard genome sequencing and annotation.</title>
        <authorList>
            <consortium name="The Broad Institute Genomics Platform"/>
            <consortium name="The Broad Institute Genome Sequencing Center for Infectious Disease"/>
            <person name="Wu L."/>
            <person name="Ma J."/>
        </authorList>
    </citation>
    <scope>NUCLEOTIDE SEQUENCE [LARGE SCALE GENOMIC DNA]</scope>
    <source>
        <strain evidence="4">JCM 15115</strain>
    </source>
</reference>
<gene>
    <name evidence="3" type="ORF">GCM10008943_21480</name>
</gene>
<dbReference type="Gene3D" id="2.30.30.240">
    <property type="entry name" value="PRC-barrel domain"/>
    <property type="match status" value="1"/>
</dbReference>
<dbReference type="PANTHER" id="PTHR36505:SF1">
    <property type="entry name" value="BLR1072 PROTEIN"/>
    <property type="match status" value="1"/>
</dbReference>
<evidence type="ECO:0000313" key="3">
    <source>
        <dbReference type="EMBL" id="GAA0605588.1"/>
    </source>
</evidence>
<evidence type="ECO:0000313" key="4">
    <source>
        <dbReference type="Proteomes" id="UP001424441"/>
    </source>
</evidence>
<organism evidence="3 4">
    <name type="scientific">Paenochrobactrum glaciei</name>
    <dbReference type="NCBI Taxonomy" id="486407"/>
    <lineage>
        <taxon>Bacteria</taxon>
        <taxon>Pseudomonadati</taxon>
        <taxon>Pseudomonadota</taxon>
        <taxon>Alphaproteobacteria</taxon>
        <taxon>Hyphomicrobiales</taxon>
        <taxon>Brucellaceae</taxon>
        <taxon>Paenochrobactrum</taxon>
    </lineage>
</organism>
<comment type="caution">
    <text evidence="3">The sequence shown here is derived from an EMBL/GenBank/DDBJ whole genome shotgun (WGS) entry which is preliminary data.</text>
</comment>
<dbReference type="InterPro" id="IPR011033">
    <property type="entry name" value="PRC_barrel-like_sf"/>
</dbReference>
<keyword evidence="1" id="KW-0732">Signal</keyword>
<evidence type="ECO:0000256" key="1">
    <source>
        <dbReference type="SAM" id="SignalP"/>
    </source>
</evidence>
<keyword evidence="4" id="KW-1185">Reference proteome</keyword>
<proteinExistence type="predicted"/>
<dbReference type="PANTHER" id="PTHR36505">
    <property type="entry name" value="BLR1072 PROTEIN"/>
    <property type="match status" value="1"/>
</dbReference>
<dbReference type="Proteomes" id="UP001424441">
    <property type="component" value="Unassembled WGS sequence"/>
</dbReference>
<dbReference type="RefSeq" id="WP_343805344.1">
    <property type="nucleotide sequence ID" value="NZ_BAAADE010000003.1"/>
</dbReference>
<accession>A0ABP3RDX6</accession>
<feature type="signal peptide" evidence="1">
    <location>
        <begin position="1"/>
        <end position="20"/>
    </location>
</feature>
<dbReference type="EMBL" id="BAAADE010000003">
    <property type="protein sequence ID" value="GAA0605588.1"/>
    <property type="molecule type" value="Genomic_DNA"/>
</dbReference>
<evidence type="ECO:0000259" key="2">
    <source>
        <dbReference type="Pfam" id="PF05239"/>
    </source>
</evidence>
<dbReference type="SUPFAM" id="SSF50346">
    <property type="entry name" value="PRC-barrel domain"/>
    <property type="match status" value="1"/>
</dbReference>
<protein>
    <submittedName>
        <fullName evidence="3">PRC-barrel domain-containing protein</fullName>
    </submittedName>
</protein>
<sequence length="131" mass="14209">MRRILITTLATAAMISFAHAQTVTTTETEVFVTAQPTDVLSSNVVGLNVSDAEGTVFGEIKDLIVSDNELAGYIVSVGGFLGIGEKYVIVSPQSVNITYVADDKSWQATMSATKEEIEKAPEFKYVGRWEK</sequence>
<dbReference type="InterPro" id="IPR027275">
    <property type="entry name" value="PRC-brl_dom"/>
</dbReference>
<feature type="chain" id="PRO_5045117729" evidence="1">
    <location>
        <begin position="21"/>
        <end position="131"/>
    </location>
</feature>
<name>A0ABP3RDX6_9HYPH</name>